<comment type="caution">
    <text evidence="2">The sequence shown here is derived from an EMBL/GenBank/DDBJ whole genome shotgun (WGS) entry which is preliminary data.</text>
</comment>
<keyword evidence="3" id="KW-1185">Reference proteome</keyword>
<evidence type="ECO:0000313" key="3">
    <source>
        <dbReference type="Proteomes" id="UP001187734"/>
    </source>
</evidence>
<dbReference type="Proteomes" id="UP001187734">
    <property type="component" value="Unassembled WGS sequence"/>
</dbReference>
<name>A0AAE8M6D8_9HYPO</name>
<dbReference type="AlphaFoldDB" id="A0AAE8M6D8"/>
<gene>
    <name evidence="2" type="ORF">FTOL_04962</name>
</gene>
<feature type="region of interest" description="Disordered" evidence="1">
    <location>
        <begin position="124"/>
        <end position="153"/>
    </location>
</feature>
<evidence type="ECO:0000313" key="2">
    <source>
        <dbReference type="EMBL" id="SPJ75231.1"/>
    </source>
</evidence>
<reference evidence="2" key="1">
    <citation type="submission" date="2018-03" db="EMBL/GenBank/DDBJ databases">
        <authorList>
            <person name="Guldener U."/>
        </authorList>
    </citation>
    <scope>NUCLEOTIDE SEQUENCE</scope>
</reference>
<proteinExistence type="predicted"/>
<feature type="region of interest" description="Disordered" evidence="1">
    <location>
        <begin position="50"/>
        <end position="90"/>
    </location>
</feature>
<feature type="compositionally biased region" description="Basic and acidic residues" evidence="1">
    <location>
        <begin position="129"/>
        <end position="144"/>
    </location>
</feature>
<feature type="compositionally biased region" description="Polar residues" evidence="1">
    <location>
        <begin position="53"/>
        <end position="83"/>
    </location>
</feature>
<dbReference type="EMBL" id="ONZP01000153">
    <property type="protein sequence ID" value="SPJ75231.1"/>
    <property type="molecule type" value="Genomic_DNA"/>
</dbReference>
<sequence length="225" mass="24649">MNLNAKPDLEGAAPRCRLCSWFCTRVRGSWFCDRCEPSFQHRPLSIEDASAGRNATSTNTMSRDEGSSMQEMDVQVSTGSHSINAGDMDGIASQHYLNGDVASPASQTQDNEDSVPLVSHIVASQGSRDSAEDLGFEKATHRSQEAGSEESWEGMDLDVNDEDIAQGATQSWVFDQTIVGMGQRSNEVQDVLGLPDRYNLIPHTTLDIPVAESELEFSDEMDIEE</sequence>
<protein>
    <submittedName>
        <fullName evidence="2">Uncharacterized protein</fullName>
    </submittedName>
</protein>
<accession>A0AAE8M6D8</accession>
<evidence type="ECO:0000256" key="1">
    <source>
        <dbReference type="SAM" id="MobiDB-lite"/>
    </source>
</evidence>
<organism evidence="2 3">
    <name type="scientific">Fusarium torulosum</name>
    <dbReference type="NCBI Taxonomy" id="33205"/>
    <lineage>
        <taxon>Eukaryota</taxon>
        <taxon>Fungi</taxon>
        <taxon>Dikarya</taxon>
        <taxon>Ascomycota</taxon>
        <taxon>Pezizomycotina</taxon>
        <taxon>Sordariomycetes</taxon>
        <taxon>Hypocreomycetidae</taxon>
        <taxon>Hypocreales</taxon>
        <taxon>Nectriaceae</taxon>
        <taxon>Fusarium</taxon>
    </lineage>
</organism>